<dbReference type="InterPro" id="IPR049245">
    <property type="entry name" value="DUF6880"/>
</dbReference>
<gene>
    <name evidence="1" type="ORF">GV832_02610</name>
</gene>
<dbReference type="Pfam" id="PF21810">
    <property type="entry name" value="DUF6880"/>
    <property type="match status" value="1"/>
</dbReference>
<dbReference type="Proteomes" id="UP001193501">
    <property type="component" value="Unassembled WGS sequence"/>
</dbReference>
<evidence type="ECO:0000313" key="2">
    <source>
        <dbReference type="Proteomes" id="UP001193501"/>
    </source>
</evidence>
<protein>
    <submittedName>
        <fullName evidence="1">Uncharacterized protein</fullName>
    </submittedName>
</protein>
<dbReference type="EMBL" id="JAABNR010000002">
    <property type="protein sequence ID" value="NBZ86460.1"/>
    <property type="molecule type" value="Genomic_DNA"/>
</dbReference>
<dbReference type="RefSeq" id="WP_168773272.1">
    <property type="nucleotide sequence ID" value="NZ_JAABNR010000002.1"/>
</dbReference>
<evidence type="ECO:0000313" key="1">
    <source>
        <dbReference type="EMBL" id="NBZ86460.1"/>
    </source>
</evidence>
<dbReference type="AlphaFoldDB" id="A0AAE4YB80"/>
<reference evidence="1" key="1">
    <citation type="submission" date="2020-01" db="EMBL/GenBank/DDBJ databases">
        <authorList>
            <person name="Chen W.-M."/>
        </authorList>
    </citation>
    <scope>NUCLEOTIDE SEQUENCE</scope>
    <source>
        <strain evidence="1">CYK-10</strain>
    </source>
</reference>
<accession>A0AAE4YB80</accession>
<proteinExistence type="predicted"/>
<comment type="caution">
    <text evidence="1">The sequence shown here is derived from an EMBL/GenBank/DDBJ whole genome shotgun (WGS) entry which is preliminary data.</text>
</comment>
<keyword evidence="2" id="KW-1185">Reference proteome</keyword>
<name>A0AAE4YB80_9RHOB</name>
<sequence>MAAKTTLNAKNLEALGAARLAELLIEVSTGSALAKRRLRLELAGAQSPKEAAREIAKRLSTIATARARIGWRSRKGLVADLDGQLQAIARLSPQDPTEALALTWRLLQIAPSIFRRCEDTGGTVVAVFHRACALLGELAPRDRPEALAEEVLEALQENLDGQYDPLIPCLAPALGAVGLAHLKTLVQALPVPSGASDLATRTRRAIVRMALQDIADVQGDVDAFISQYGPAHLAQPQIATEIAQRLVTQGRLTEALEALDRAAPGDAPWAEARLAVLEALGRQPEAQAFRLDRFRQGLSAAPLRAYLKKLPDFEDIDAEERELSYVAAHPDPILALDFLIQWPDLPRAAALVLRQSLDGDRYEVLTPAAEALSDRFPLSATLALRAMIGFTLGAGRSARYPHAARHLTHAAEIAPHVEDWQGHPSHEVYAAGLRRDHARKAGFWRALG</sequence>
<organism evidence="1 2">
    <name type="scientific">Stagnihabitans tardus</name>
    <dbReference type="NCBI Taxonomy" id="2699202"/>
    <lineage>
        <taxon>Bacteria</taxon>
        <taxon>Pseudomonadati</taxon>
        <taxon>Pseudomonadota</taxon>
        <taxon>Alphaproteobacteria</taxon>
        <taxon>Rhodobacterales</taxon>
        <taxon>Paracoccaceae</taxon>
        <taxon>Stagnihabitans</taxon>
    </lineage>
</organism>